<dbReference type="EC" id="3.1.30.-" evidence="3"/>
<protein>
    <submittedName>
        <fullName evidence="2 3">DNA-entry nuclease</fullName>
        <ecNumber evidence="3">3.1.30.-</ecNumber>
    </submittedName>
</protein>
<dbReference type="RefSeq" id="WP_000825431.1">
    <property type="nucleotide sequence ID" value="NZ_AP018935.1"/>
</dbReference>
<organism evidence="3 5">
    <name type="scientific">Streptococcus agalactiae</name>
    <dbReference type="NCBI Taxonomy" id="1311"/>
    <lineage>
        <taxon>Bacteria</taxon>
        <taxon>Bacillati</taxon>
        <taxon>Bacillota</taxon>
        <taxon>Bacilli</taxon>
        <taxon>Lactobacillales</taxon>
        <taxon>Streptococcaceae</taxon>
        <taxon>Streptococcus</taxon>
    </lineage>
</organism>
<accession>A0A0H1CXF3</accession>
<dbReference type="EMBL" id="LR134265">
    <property type="protein sequence ID" value="VED65736.1"/>
    <property type="molecule type" value="Genomic_DNA"/>
</dbReference>
<dbReference type="InterPro" id="IPR044929">
    <property type="entry name" value="DNA/RNA_non-sp_Endonuclease_sf"/>
</dbReference>
<feature type="domain" description="DNA/RNA non-specific endonuclease/pyrophosphatase/phosphodiesterase" evidence="1">
    <location>
        <begin position="87"/>
        <end position="260"/>
    </location>
</feature>
<dbReference type="GO" id="GO:0046872">
    <property type="term" value="F:metal ion binding"/>
    <property type="evidence" value="ECO:0007669"/>
    <property type="project" value="InterPro"/>
</dbReference>
<dbReference type="Gene3D" id="3.40.570.10">
    <property type="entry name" value="Extracellular Endonuclease, subunit A"/>
    <property type="match status" value="1"/>
</dbReference>
<evidence type="ECO:0000313" key="5">
    <source>
        <dbReference type="Proteomes" id="UP000268870"/>
    </source>
</evidence>
<dbReference type="Pfam" id="PF01223">
    <property type="entry name" value="Endonuclease_NS"/>
    <property type="match status" value="1"/>
</dbReference>
<reference evidence="3 5" key="2">
    <citation type="submission" date="2018-12" db="EMBL/GenBank/DDBJ databases">
        <authorList>
            <consortium name="Pathogen Informatics"/>
        </authorList>
    </citation>
    <scope>NUCLEOTIDE SEQUENCE [LARGE SCALE GENOMIC DNA]</scope>
    <source>
        <strain evidence="3 5">NCTC8184</strain>
    </source>
</reference>
<dbReference type="Proteomes" id="UP000035174">
    <property type="component" value="Unassembled WGS sequence"/>
</dbReference>
<evidence type="ECO:0000259" key="1">
    <source>
        <dbReference type="SMART" id="SM00892"/>
    </source>
</evidence>
<dbReference type="GeneID" id="66885591"/>
<dbReference type="EMBL" id="LCVB01000032">
    <property type="protein sequence ID" value="KLJ28379.1"/>
    <property type="molecule type" value="Genomic_DNA"/>
</dbReference>
<dbReference type="InterPro" id="IPR001604">
    <property type="entry name" value="Endo_G_ENPP1-like_dom"/>
</dbReference>
<evidence type="ECO:0000313" key="2">
    <source>
        <dbReference type="EMBL" id="KLJ28379.1"/>
    </source>
</evidence>
<keyword evidence="3" id="KW-0378">Hydrolase</keyword>
<dbReference type="Proteomes" id="UP000268870">
    <property type="component" value="Chromosome"/>
</dbReference>
<evidence type="ECO:0000313" key="4">
    <source>
        <dbReference type="Proteomes" id="UP000035174"/>
    </source>
</evidence>
<gene>
    <name evidence="3" type="primary">endA_5</name>
    <name evidence="3" type="ORF">NCTC8184_01796</name>
    <name evidence="2" type="ORF">WA45_08875</name>
</gene>
<dbReference type="GO" id="GO:0003676">
    <property type="term" value="F:nucleic acid binding"/>
    <property type="evidence" value="ECO:0007669"/>
    <property type="project" value="InterPro"/>
</dbReference>
<name>A0A0H1CXF3_STRAG</name>
<dbReference type="GO" id="GO:0016787">
    <property type="term" value="F:hydrolase activity"/>
    <property type="evidence" value="ECO:0007669"/>
    <property type="project" value="UniProtKB-KW"/>
</dbReference>
<evidence type="ECO:0000313" key="3">
    <source>
        <dbReference type="EMBL" id="VED65736.1"/>
    </source>
</evidence>
<reference evidence="2 4" key="1">
    <citation type="journal article" date="2015" name="PLoS ONE">
        <title>Genomic analysis reveals the molecular basis for capsule loss in the group B streptococcus population.</title>
        <authorList>
            <consortium name="DEVANI Consortium"/>
            <person name="Rosini R."/>
            <person name="Campisi E."/>
            <person name="De Chiara M."/>
            <person name="Tettelin H."/>
            <person name="Rinaudo D."/>
            <person name="Toniolo C."/>
            <person name="Metruccio M."/>
            <person name="Guidotti S."/>
            <person name="Sorensen U.B."/>
            <person name="Kilian M."/>
            <person name="Ramirez M."/>
            <person name="Janulczyk R."/>
            <person name="Donati C."/>
            <person name="Grandi G."/>
            <person name="Margarit I."/>
        </authorList>
    </citation>
    <scope>NUCLEOTIDE SEQUENCE [LARGE SCALE GENOMIC DNA]</scope>
    <source>
        <strain evidence="2 4">ES-PW-063</strain>
    </source>
</reference>
<dbReference type="SMART" id="SM00892">
    <property type="entry name" value="Endonuclease_NS"/>
    <property type="match status" value="1"/>
</dbReference>
<proteinExistence type="predicted"/>
<dbReference type="AlphaFoldDB" id="A0A0H1CXF3"/>
<sequence length="261" mass="29425">MKRLHKLFITVIATLGMLGVMTFGLPTQPQNVTPIVHADVNSSVDTSQEFQNNLKNAIGNLPFQYVNGIYELNNNQTNLNADVNVKAYVQNTIDNQQRLSTANAMLDRTIRQYQNRRDTTLPDANWKPLGWHQVATNDHYGHAVDKGHLIAYALAGNFKGWDASVSNPQNVVTQTAHSNQSNQKINRGQNYYESLVRKAVDQNKRVRYRVTPLYRNDTDLVPFAMHLEAKSQDGTLEFNVAIPNTQASYTMDYATGEITLN</sequence>